<dbReference type="EMBL" id="MCFC01000053">
    <property type="protein sequence ID" value="ORY25853.1"/>
    <property type="molecule type" value="Genomic_DNA"/>
</dbReference>
<evidence type="ECO:0000313" key="4">
    <source>
        <dbReference type="Proteomes" id="UP000193986"/>
    </source>
</evidence>
<dbReference type="InParanoid" id="A0A1Y2ATG1"/>
<feature type="region of interest" description="Disordered" evidence="1">
    <location>
        <begin position="108"/>
        <end position="154"/>
    </location>
</feature>
<dbReference type="AlphaFoldDB" id="A0A1Y2ATG1"/>
<feature type="compositionally biased region" description="Low complexity" evidence="1">
    <location>
        <begin position="128"/>
        <end position="146"/>
    </location>
</feature>
<keyword evidence="4" id="KW-1185">Reference proteome</keyword>
<feature type="domain" description="N-acetyltransferase ESCO acetyl-transferase" evidence="2">
    <location>
        <begin position="358"/>
        <end position="418"/>
    </location>
</feature>
<comment type="caution">
    <text evidence="3">The sequence shown here is derived from an EMBL/GenBank/DDBJ whole genome shotgun (WGS) entry which is preliminary data.</text>
</comment>
<dbReference type="GO" id="GO:0000785">
    <property type="term" value="C:chromatin"/>
    <property type="evidence" value="ECO:0007669"/>
    <property type="project" value="TreeGrafter"/>
</dbReference>
<dbReference type="CDD" id="cd04301">
    <property type="entry name" value="NAT_SF"/>
    <property type="match status" value="1"/>
</dbReference>
<dbReference type="OrthoDB" id="428854at2759"/>
<dbReference type="Proteomes" id="UP000193986">
    <property type="component" value="Unassembled WGS sequence"/>
</dbReference>
<evidence type="ECO:0000313" key="3">
    <source>
        <dbReference type="EMBL" id="ORY25853.1"/>
    </source>
</evidence>
<gene>
    <name evidence="3" type="ORF">BCR39DRAFT_589986</name>
</gene>
<dbReference type="PANTHER" id="PTHR45884:SF2">
    <property type="entry name" value="N-ACETYLTRANSFERASE ECO"/>
    <property type="match status" value="1"/>
</dbReference>
<protein>
    <recommendedName>
        <fullName evidence="2">N-acetyltransferase ESCO acetyl-transferase domain-containing protein</fullName>
    </recommendedName>
</protein>
<dbReference type="GO" id="GO:0005634">
    <property type="term" value="C:nucleus"/>
    <property type="evidence" value="ECO:0007669"/>
    <property type="project" value="TreeGrafter"/>
</dbReference>
<name>A0A1Y2ATG1_9TREE</name>
<sequence>MSDRPLVRRTYGKSRPLMSSSSSSMLFHDDSTPSSSSHHVRSSSPPSSDPLLTPPPSSPPSSAARLYEGTINENHEQQQHRPFALNTKSALTNSSKSLMSTQSTLKGFFVSQKRRRPLEPTTILDPTLSPSSPRKPKASSASSLPKHTLSLPPKNTLQQTHLTHLPLLHTCQECQMSYVRASDDEGLHARHHARVVRGIVWDQGVRPKANKGKEREAGWRVVSDNIQLGPRDSAKGRIIVCDASWGGHNKLSEILSTVDTVLSSPPLPSSILSTCKIFLFLTASPPPSSSAKRPRPLPRGLADPKDSKRQAKERVVAVVVAQPIKWAMRVLKPAETIQQVVDSGGGVLCDPTPLDTPLGIHRLFTVPAYRSLGLARLLLDASCRETVYGCVFQPGKGQVAFSQPTDSGRKVMESWGGGAIRVFVDDESQL</sequence>
<dbReference type="InterPro" id="IPR028009">
    <property type="entry name" value="ESCO_Acetyltransf_dom"/>
</dbReference>
<feature type="compositionally biased region" description="Low complexity" evidence="1">
    <location>
        <begin position="32"/>
        <end position="51"/>
    </location>
</feature>
<feature type="region of interest" description="Disordered" evidence="1">
    <location>
        <begin position="285"/>
        <end position="309"/>
    </location>
</feature>
<dbReference type="GO" id="GO:0007064">
    <property type="term" value="P:mitotic sister chromatid cohesion"/>
    <property type="evidence" value="ECO:0007669"/>
    <property type="project" value="TreeGrafter"/>
</dbReference>
<reference evidence="3 4" key="1">
    <citation type="submission" date="2016-07" db="EMBL/GenBank/DDBJ databases">
        <title>Pervasive Adenine N6-methylation of Active Genes in Fungi.</title>
        <authorList>
            <consortium name="DOE Joint Genome Institute"/>
            <person name="Mondo S.J."/>
            <person name="Dannebaum R.O."/>
            <person name="Kuo R.C."/>
            <person name="Labutti K."/>
            <person name="Haridas S."/>
            <person name="Kuo A."/>
            <person name="Salamov A."/>
            <person name="Ahrendt S.R."/>
            <person name="Lipzen A."/>
            <person name="Sullivan W."/>
            <person name="Andreopoulos W.B."/>
            <person name="Clum A."/>
            <person name="Lindquist E."/>
            <person name="Daum C."/>
            <person name="Ramamoorthy G.K."/>
            <person name="Gryganskyi A."/>
            <person name="Culley D."/>
            <person name="Magnuson J.K."/>
            <person name="James T.Y."/>
            <person name="O'Malley M.A."/>
            <person name="Stajich J.E."/>
            <person name="Spatafora J.W."/>
            <person name="Visel A."/>
            <person name="Grigoriev I.V."/>
        </authorList>
    </citation>
    <scope>NUCLEOTIDE SEQUENCE [LARGE SCALE GENOMIC DNA]</scope>
    <source>
        <strain evidence="3 4">68-887.2</strain>
    </source>
</reference>
<organism evidence="3 4">
    <name type="scientific">Naematelia encephala</name>
    <dbReference type="NCBI Taxonomy" id="71784"/>
    <lineage>
        <taxon>Eukaryota</taxon>
        <taxon>Fungi</taxon>
        <taxon>Dikarya</taxon>
        <taxon>Basidiomycota</taxon>
        <taxon>Agaricomycotina</taxon>
        <taxon>Tremellomycetes</taxon>
        <taxon>Tremellales</taxon>
        <taxon>Naemateliaceae</taxon>
        <taxon>Naematelia</taxon>
    </lineage>
</organism>
<proteinExistence type="predicted"/>
<accession>A0A1Y2ATG1</accession>
<dbReference type="STRING" id="71784.A0A1Y2ATG1"/>
<dbReference type="GO" id="GO:0061733">
    <property type="term" value="F:protein-lysine-acetyltransferase activity"/>
    <property type="evidence" value="ECO:0007669"/>
    <property type="project" value="TreeGrafter"/>
</dbReference>
<dbReference type="PANTHER" id="PTHR45884">
    <property type="entry name" value="N-ACETYLTRANSFERASE ECO"/>
    <property type="match status" value="1"/>
</dbReference>
<dbReference type="Pfam" id="PF13880">
    <property type="entry name" value="Acetyltransf_13"/>
    <property type="match status" value="1"/>
</dbReference>
<evidence type="ECO:0000256" key="1">
    <source>
        <dbReference type="SAM" id="MobiDB-lite"/>
    </source>
</evidence>
<evidence type="ECO:0000259" key="2">
    <source>
        <dbReference type="Pfam" id="PF13880"/>
    </source>
</evidence>
<feature type="region of interest" description="Disordered" evidence="1">
    <location>
        <begin position="1"/>
        <end position="64"/>
    </location>
</feature>